<dbReference type="EMBL" id="JBHMDO010000003">
    <property type="protein sequence ID" value="MFB9324572.1"/>
    <property type="molecule type" value="Genomic_DNA"/>
</dbReference>
<dbReference type="Proteomes" id="UP001589747">
    <property type="component" value="Unassembled WGS sequence"/>
</dbReference>
<feature type="transmembrane region" description="Helical" evidence="1">
    <location>
        <begin position="12"/>
        <end position="37"/>
    </location>
</feature>
<protein>
    <submittedName>
        <fullName evidence="2">DUF6220 domain-containing protein</fullName>
    </submittedName>
</protein>
<name>A0ABV5KH64_9BACL</name>
<keyword evidence="1" id="KW-0812">Transmembrane</keyword>
<keyword evidence="1" id="KW-1133">Transmembrane helix</keyword>
<organism evidence="2 3">
    <name type="scientific">Paenibacillus aurantiacus</name>
    <dbReference type="NCBI Taxonomy" id="1936118"/>
    <lineage>
        <taxon>Bacteria</taxon>
        <taxon>Bacillati</taxon>
        <taxon>Bacillota</taxon>
        <taxon>Bacilli</taxon>
        <taxon>Bacillales</taxon>
        <taxon>Paenibacillaceae</taxon>
        <taxon>Paenibacillus</taxon>
    </lineage>
</organism>
<dbReference type="InterPro" id="IPR046192">
    <property type="entry name" value="DUF6220"/>
</dbReference>
<feature type="transmembrane region" description="Helical" evidence="1">
    <location>
        <begin position="78"/>
        <end position="97"/>
    </location>
</feature>
<dbReference type="RefSeq" id="WP_377488717.1">
    <property type="nucleotide sequence ID" value="NZ_JBHMDO010000003.1"/>
</dbReference>
<feature type="transmembrane region" description="Helical" evidence="1">
    <location>
        <begin position="43"/>
        <end position="66"/>
    </location>
</feature>
<accession>A0ABV5KH64</accession>
<keyword evidence="3" id="KW-1185">Reference proteome</keyword>
<keyword evidence="1" id="KW-0472">Membrane</keyword>
<feature type="transmembrane region" description="Helical" evidence="1">
    <location>
        <begin position="103"/>
        <end position="122"/>
    </location>
</feature>
<dbReference type="Pfam" id="PF19728">
    <property type="entry name" value="DUF6220"/>
    <property type="match status" value="1"/>
</dbReference>
<gene>
    <name evidence="2" type="ORF">ACFFSY_01290</name>
</gene>
<comment type="caution">
    <text evidence="2">The sequence shown here is derived from an EMBL/GenBank/DDBJ whole genome shotgun (WGS) entry which is preliminary data.</text>
</comment>
<sequence>MSEFASARIIRRCFVGCAWLFAAAIALQVLIAGLALFVDSANWAAHISFARYFGLLPLVMIALAWIGRFPSKTVLKSVGLFGMIIGMFLTAIFSSRIGGLSALHPVIALMLFWSSMDTIRTIRSAKPIMRK</sequence>
<evidence type="ECO:0000256" key="1">
    <source>
        <dbReference type="SAM" id="Phobius"/>
    </source>
</evidence>
<evidence type="ECO:0000313" key="2">
    <source>
        <dbReference type="EMBL" id="MFB9324572.1"/>
    </source>
</evidence>
<proteinExistence type="predicted"/>
<reference evidence="2 3" key="1">
    <citation type="submission" date="2024-09" db="EMBL/GenBank/DDBJ databases">
        <authorList>
            <person name="Sun Q."/>
            <person name="Mori K."/>
        </authorList>
    </citation>
    <scope>NUCLEOTIDE SEQUENCE [LARGE SCALE GENOMIC DNA]</scope>
    <source>
        <strain evidence="2 3">TISTR 2452</strain>
    </source>
</reference>
<evidence type="ECO:0000313" key="3">
    <source>
        <dbReference type="Proteomes" id="UP001589747"/>
    </source>
</evidence>